<dbReference type="Proteomes" id="UP000006671">
    <property type="component" value="Unassembled WGS sequence"/>
</dbReference>
<protein>
    <submittedName>
        <fullName evidence="1">Predicted protein</fullName>
    </submittedName>
</protein>
<dbReference type="InParanoid" id="D2V7Q7"/>
<name>D2V7Q7_NAEGR</name>
<evidence type="ECO:0000313" key="2">
    <source>
        <dbReference type="Proteomes" id="UP000006671"/>
    </source>
</evidence>
<sequence>MQKRETLTSLPPELFFSILSYLDNWQEKIQFCTQFTRAKERNWRETLRGMIYEKKTHELDFIVNVLPQKLFVQRSRWNVKKEQPMPYFAKLVDLLKFVKSKRRHDIMFTKKYGNRKYSLLGSVLISFKKYTKKDNVEEVNEILLPFINYYLEEGFEYYGNYSFITNESNFVALLTMVELGCLDTVTDILTNKIGEFKFNDRNAQSLLVRFMKSLVPLEVLKKCLIETRIITASLLVSPKELYRNRYISHCIVFINAKMDYTNWEYFKNLIDLISDLILEACTKEELENNNHRTNMLQLFGKKTKTADSSFEYSSIDFLAETITKSEKPTSNKMKFLYHVENRVRVSIVPRYKNLAEYYAKRWI</sequence>
<dbReference type="VEuPathDB" id="AmoebaDB:NAEGRDRAFT_64891"/>
<dbReference type="AlphaFoldDB" id="D2V7Q7"/>
<dbReference type="GeneID" id="8860247"/>
<keyword evidence="2" id="KW-1185">Reference proteome</keyword>
<gene>
    <name evidence="1" type="ORF">NAEGRDRAFT_64891</name>
</gene>
<dbReference type="KEGG" id="ngr:NAEGRDRAFT_64891"/>
<reference evidence="1 2" key="1">
    <citation type="journal article" date="2010" name="Cell">
        <title>The genome of Naegleria gruberi illuminates early eukaryotic versatility.</title>
        <authorList>
            <person name="Fritz-Laylin L.K."/>
            <person name="Prochnik S.E."/>
            <person name="Ginger M.L."/>
            <person name="Dacks J.B."/>
            <person name="Carpenter M.L."/>
            <person name="Field M.C."/>
            <person name="Kuo A."/>
            <person name="Paredez A."/>
            <person name="Chapman J."/>
            <person name="Pham J."/>
            <person name="Shu S."/>
            <person name="Neupane R."/>
            <person name="Cipriano M."/>
            <person name="Mancuso J."/>
            <person name="Tu H."/>
            <person name="Salamov A."/>
            <person name="Lindquist E."/>
            <person name="Shapiro H."/>
            <person name="Lucas S."/>
            <person name="Grigoriev I.V."/>
            <person name="Cande W.Z."/>
            <person name="Fulton C."/>
            <person name="Rokhsar D.S."/>
            <person name="Dawson S.C."/>
        </authorList>
    </citation>
    <scope>NUCLEOTIDE SEQUENCE [LARGE SCALE GENOMIC DNA]</scope>
    <source>
        <strain evidence="1 2">NEG-M</strain>
    </source>
</reference>
<organism evidence="2">
    <name type="scientific">Naegleria gruberi</name>
    <name type="common">Amoeba</name>
    <dbReference type="NCBI Taxonomy" id="5762"/>
    <lineage>
        <taxon>Eukaryota</taxon>
        <taxon>Discoba</taxon>
        <taxon>Heterolobosea</taxon>
        <taxon>Tetramitia</taxon>
        <taxon>Eutetramitia</taxon>
        <taxon>Vahlkampfiidae</taxon>
        <taxon>Naegleria</taxon>
    </lineage>
</organism>
<dbReference type="RefSeq" id="XP_002679659.1">
    <property type="nucleotide sequence ID" value="XM_002679613.1"/>
</dbReference>
<proteinExistence type="predicted"/>
<accession>D2V7Q7</accession>
<dbReference type="EMBL" id="GG738856">
    <property type="protein sequence ID" value="EFC46915.1"/>
    <property type="molecule type" value="Genomic_DNA"/>
</dbReference>
<evidence type="ECO:0000313" key="1">
    <source>
        <dbReference type="EMBL" id="EFC46915.1"/>
    </source>
</evidence>